<reference evidence="17 19" key="1">
    <citation type="journal article" date="2009" name="PLoS Biol.">
        <title>Lineage-specific biology revealed by a finished genome assembly of the mouse.</title>
        <authorList>
            <consortium name="Mouse Genome Sequencing Consortium"/>
            <person name="Church D.M."/>
            <person name="Goodstadt L."/>
            <person name="Hillier L.W."/>
            <person name="Zody M.C."/>
            <person name="Goldstein S."/>
            <person name="She X."/>
            <person name="Bult C.J."/>
            <person name="Agarwala R."/>
            <person name="Cherry J.L."/>
            <person name="DiCuccio M."/>
            <person name="Hlavina W."/>
            <person name="Kapustin Y."/>
            <person name="Meric P."/>
            <person name="Maglott D."/>
            <person name="Birtle Z."/>
            <person name="Marques A.C."/>
            <person name="Graves T."/>
            <person name="Zhou S."/>
            <person name="Teague B."/>
            <person name="Potamousis K."/>
            <person name="Churas C."/>
            <person name="Place M."/>
            <person name="Herschleb J."/>
            <person name="Runnheim R."/>
            <person name="Forrest D."/>
            <person name="Amos-Landgraf J."/>
            <person name="Schwartz D.C."/>
            <person name="Cheng Z."/>
            <person name="Lindblad-Toh K."/>
            <person name="Eichler E.E."/>
            <person name="Ponting C.P."/>
        </authorList>
    </citation>
    <scope>NUCLEOTIDE SEQUENCE [LARGE SCALE GENOMIC DNA]</scope>
    <source>
        <strain evidence="17 19">C57BL/6J</strain>
    </source>
</reference>
<dbReference type="ExpressionAtlas" id="A0A1B0GRY1">
    <property type="expression patterns" value="baseline and differential"/>
</dbReference>
<feature type="domain" description="TFIIB-type" evidence="16">
    <location>
        <begin position="3"/>
        <end position="36"/>
    </location>
</feature>
<dbReference type="PROSITE" id="PS51134">
    <property type="entry name" value="ZF_TFIIB"/>
    <property type="match status" value="1"/>
</dbReference>
<evidence type="ECO:0000256" key="2">
    <source>
        <dbReference type="ARBA" id="ARBA00010857"/>
    </source>
</evidence>
<gene>
    <name evidence="17 18" type="primary">Brf2</name>
</gene>
<dbReference type="Gene3D" id="2.20.25.10">
    <property type="match status" value="1"/>
</dbReference>
<evidence type="ECO:0000256" key="15">
    <source>
        <dbReference type="SAM" id="MobiDB-lite"/>
    </source>
</evidence>
<dbReference type="GeneTree" id="ENSGT00390000002288"/>
<keyword evidence="9" id="KW-0804">Transcription</keyword>
<organism evidence="17 19">
    <name type="scientific">Mus musculus</name>
    <name type="common">Mouse</name>
    <dbReference type="NCBI Taxonomy" id="10090"/>
    <lineage>
        <taxon>Eukaryota</taxon>
        <taxon>Metazoa</taxon>
        <taxon>Chordata</taxon>
        <taxon>Craniata</taxon>
        <taxon>Vertebrata</taxon>
        <taxon>Euteleostomi</taxon>
        <taxon>Mammalia</taxon>
        <taxon>Eutheria</taxon>
        <taxon>Euarchontoglires</taxon>
        <taxon>Glires</taxon>
        <taxon>Rodentia</taxon>
        <taxon>Myomorpha</taxon>
        <taxon>Muroidea</taxon>
        <taxon>Muridae</taxon>
        <taxon>Murinae</taxon>
        <taxon>Mus</taxon>
        <taxon>Mus</taxon>
    </lineage>
</organism>
<dbReference type="SUPFAM" id="SSF57783">
    <property type="entry name" value="Zinc beta-ribbon"/>
    <property type="match status" value="1"/>
</dbReference>
<comment type="function">
    <text evidence="13">General activator of RNA polymerase III transcription. Factor exclusively required for RNA polymerase III transcription of genes with promoter elements upstream of the initiation sites. Contributes to the regulation of gene expression; functions as activator in the absence of oxidative stress. Down-regulates expression of target genes in response to oxidative stress. Overexpression protects cells against apoptosis in response to oxidative stress.</text>
</comment>
<dbReference type="GO" id="GO:0005634">
    <property type="term" value="C:nucleus"/>
    <property type="evidence" value="ECO:0007669"/>
    <property type="project" value="UniProtKB-SubCell"/>
</dbReference>
<evidence type="ECO:0000259" key="16">
    <source>
        <dbReference type="PROSITE" id="PS51134"/>
    </source>
</evidence>
<comment type="subcellular location">
    <subcellularLocation>
        <location evidence="1">Nucleus</location>
    </subcellularLocation>
</comment>
<dbReference type="MGI" id="MGI:1913903">
    <property type="gene designation" value="Brf2"/>
</dbReference>
<reference evidence="17" key="2">
    <citation type="journal article" date="2011" name="PLoS Biol.">
        <title>Modernizing reference genome assemblies.</title>
        <authorList>
            <person name="Church D.M."/>
            <person name="Schneider V.A."/>
            <person name="Graves T."/>
            <person name="Auger K."/>
            <person name="Cunningham F."/>
            <person name="Bouk N."/>
            <person name="Chen H.C."/>
            <person name="Agarwala R."/>
            <person name="McLaren W.M."/>
            <person name="Ritchie G.R."/>
            <person name="Albracht D."/>
            <person name="Kremitzki M."/>
            <person name="Rock S."/>
            <person name="Kotkiewicz H."/>
            <person name="Kremitzki C."/>
            <person name="Wollam A."/>
            <person name="Trani L."/>
            <person name="Fulton L."/>
            <person name="Fulton R."/>
            <person name="Matthews L."/>
            <person name="Whitehead S."/>
            <person name="Chow W."/>
            <person name="Torrance J."/>
            <person name="Dunn M."/>
            <person name="Harden G."/>
            <person name="Threadgold G."/>
            <person name="Wood J."/>
            <person name="Collins J."/>
            <person name="Heath P."/>
            <person name="Griffiths G."/>
            <person name="Pelan S."/>
            <person name="Grafham D."/>
            <person name="Eichler E.E."/>
            <person name="Weinstock G."/>
            <person name="Mardis E.R."/>
            <person name="Wilson R.K."/>
            <person name="Howe K."/>
            <person name="Flicek P."/>
            <person name="Hubbard T."/>
        </authorList>
    </citation>
    <scope>NUCLEOTIDE SEQUENCE [LARGE SCALE GENOMIC DNA]</scope>
    <source>
        <strain evidence="17">C57BL/6J</strain>
    </source>
</reference>
<keyword evidence="3" id="KW-0479">Metal-binding</keyword>
<dbReference type="GO" id="GO:0008270">
    <property type="term" value="F:zinc ion binding"/>
    <property type="evidence" value="ECO:0007669"/>
    <property type="project" value="UniProtKB-KW"/>
</dbReference>
<feature type="region of interest" description="Disordered" evidence="15">
    <location>
        <begin position="46"/>
        <end position="85"/>
    </location>
</feature>
<evidence type="ECO:0000256" key="6">
    <source>
        <dbReference type="ARBA" id="ARBA00022833"/>
    </source>
</evidence>
<evidence type="ECO:0000256" key="4">
    <source>
        <dbReference type="ARBA" id="ARBA00022737"/>
    </source>
</evidence>
<keyword evidence="8" id="KW-0010">Activator</keyword>
<keyword evidence="4" id="KW-0677">Repeat</keyword>
<dbReference type="Bgee" id="ENSMUSG00000031487">
    <property type="expression patterns" value="Expressed in primary oocyte and 215 other cell types or tissues"/>
</dbReference>
<sequence length="85" mass="9026">MPNGSRCPDCGSSELVEDSHYSQSQLVCSDCGCVVTEGVLTTTFSDEGNFRGTGLEPGDRQPWAVESLNPAPSFQPPPFLGHAHS</sequence>
<dbReference type="AGR" id="MGI:1913903"/>
<dbReference type="Ensembl" id="ENSMUST00000211151.2">
    <property type="protein sequence ID" value="ENSMUSP00000147950.2"/>
    <property type="gene ID" value="ENSMUSG00000031487.6"/>
</dbReference>
<dbReference type="VEuPathDB" id="HostDB:ENSMUSG00000031487"/>
<evidence type="ECO:0000313" key="17">
    <source>
        <dbReference type="Ensembl" id="ENSMUSP00000147711.2"/>
    </source>
</evidence>
<dbReference type="SMR" id="A0A1B0GRY1"/>
<evidence type="ECO:0000256" key="10">
    <source>
        <dbReference type="ARBA" id="ARBA00023242"/>
    </source>
</evidence>
<dbReference type="FunFam" id="2.20.25.10:FF:000014">
    <property type="entry name" value="Transcription factor IIIB 50 kDa subunit"/>
    <property type="match status" value="1"/>
</dbReference>
<comment type="similarity">
    <text evidence="2">Belongs to the TFIIB family.</text>
</comment>
<accession>A0A1B0GRY1</accession>
<dbReference type="InterPro" id="IPR013137">
    <property type="entry name" value="Znf_TFIIB"/>
</dbReference>
<keyword evidence="6" id="KW-0862">Zinc</keyword>
<keyword evidence="5 14" id="KW-0863">Zinc-finger</keyword>
<proteinExistence type="inferred from homology"/>
<keyword evidence="19" id="KW-1185">Reference proteome</keyword>
<evidence type="ECO:0000256" key="7">
    <source>
        <dbReference type="ARBA" id="ARBA00023015"/>
    </source>
</evidence>
<dbReference type="Ensembl" id="ENSMUST00000210552.2">
    <property type="protein sequence ID" value="ENSMUSP00000147711.2"/>
    <property type="gene ID" value="ENSMUSG00000031487.6"/>
</dbReference>
<name>A0A1B0GRY1_MOUSE</name>
<protein>
    <recommendedName>
        <fullName evidence="11">Transcription factor IIIB 50 kDa subunit</fullName>
    </recommendedName>
    <alternativeName>
        <fullName evidence="12">B-related factor 2</fullName>
    </alternativeName>
</protein>
<evidence type="ECO:0000256" key="13">
    <source>
        <dbReference type="ARBA" id="ARBA00045875"/>
    </source>
</evidence>
<dbReference type="Proteomes" id="UP000000589">
    <property type="component" value="Chromosome 8"/>
</dbReference>
<evidence type="ECO:0000256" key="11">
    <source>
        <dbReference type="ARBA" id="ARBA00039848"/>
    </source>
</evidence>
<evidence type="ECO:0000256" key="9">
    <source>
        <dbReference type="ARBA" id="ARBA00023163"/>
    </source>
</evidence>
<dbReference type="Pfam" id="PF08271">
    <property type="entry name" value="Zn_Ribbon_TF"/>
    <property type="match status" value="1"/>
</dbReference>
<dbReference type="Antibodypedia" id="10831">
    <property type="antibodies" value="127 antibodies from 26 providers"/>
</dbReference>
<evidence type="ECO:0000256" key="1">
    <source>
        <dbReference type="ARBA" id="ARBA00004123"/>
    </source>
</evidence>
<evidence type="ECO:0000256" key="3">
    <source>
        <dbReference type="ARBA" id="ARBA00022723"/>
    </source>
</evidence>
<evidence type="ECO:0000256" key="14">
    <source>
        <dbReference type="PROSITE-ProRule" id="PRU00469"/>
    </source>
</evidence>
<evidence type="ECO:0000256" key="12">
    <source>
        <dbReference type="ARBA" id="ARBA00042630"/>
    </source>
</evidence>
<reference evidence="17" key="3">
    <citation type="submission" date="2025-05" db="UniProtKB">
        <authorList>
            <consortium name="Ensembl"/>
        </authorList>
    </citation>
    <scope>IDENTIFICATION</scope>
    <source>
        <strain evidence="17">C57BL/6J</strain>
    </source>
</reference>
<keyword evidence="10" id="KW-0539">Nucleus</keyword>
<dbReference type="Ensembl" id="ENSMUST00000209770.2">
    <property type="protein sequence ID" value="ENSMUSP00000147259.2"/>
    <property type="gene ID" value="ENSMUSG00000031487.6"/>
</dbReference>
<evidence type="ECO:0000313" key="19">
    <source>
        <dbReference type="Proteomes" id="UP000000589"/>
    </source>
</evidence>
<evidence type="ECO:0000256" key="5">
    <source>
        <dbReference type="ARBA" id="ARBA00022771"/>
    </source>
</evidence>
<dbReference type="AlphaFoldDB" id="A0A1B0GRY1"/>
<keyword evidence="7" id="KW-0805">Transcription regulation</keyword>
<evidence type="ECO:0000313" key="18">
    <source>
        <dbReference type="MGI" id="MGI:1913903"/>
    </source>
</evidence>
<evidence type="ECO:0000256" key="8">
    <source>
        <dbReference type="ARBA" id="ARBA00023159"/>
    </source>
</evidence>